<reference evidence="3" key="1">
    <citation type="journal article" date="2007" name="J. Bacteriol.">
        <title>Comparative genome analysis of four magnetotactic bacteria reveals a complex set of group-specific genes implicated in magnetosome biomineralization and function.</title>
        <authorList>
            <person name="Richter M."/>
            <person name="Kube M."/>
            <person name="Bazylinski D.A."/>
            <person name="Lombardot T."/>
            <person name="Gloeckner F.O."/>
            <person name="Reinhardt R."/>
            <person name="Schueler D."/>
        </authorList>
    </citation>
    <scope>NUCLEOTIDE SEQUENCE</scope>
    <source>
        <strain evidence="3">MSR-1</strain>
    </source>
</reference>
<evidence type="ECO:0000256" key="2">
    <source>
        <dbReference type="SAM" id="SignalP"/>
    </source>
</evidence>
<feature type="chain" id="PRO_5002674466" evidence="2">
    <location>
        <begin position="19"/>
        <end position="114"/>
    </location>
</feature>
<organism evidence="3">
    <name type="scientific">Magnetospirillum gryphiswaldense</name>
    <dbReference type="NCBI Taxonomy" id="55518"/>
    <lineage>
        <taxon>Bacteria</taxon>
        <taxon>Pseudomonadati</taxon>
        <taxon>Pseudomonadota</taxon>
        <taxon>Alphaproteobacteria</taxon>
        <taxon>Rhodospirillales</taxon>
        <taxon>Rhodospirillaceae</taxon>
        <taxon>Magnetospirillum</taxon>
    </lineage>
</organism>
<sequence>MRQCIALAAALAAFPAWAGQLSYPPVDTNQRQCYDQNGRPGCAGGPAGQDAAYAGRQPRYDDNGDGTVSDLVTGLDVQREFSHAAWLRPRRWRRAHATAVMPIGECRPSRNFIP</sequence>
<dbReference type="EMBL" id="CU459003">
    <property type="protein sequence ID" value="CAM77300.1"/>
    <property type="molecule type" value="Genomic_DNA"/>
</dbReference>
<evidence type="ECO:0000256" key="1">
    <source>
        <dbReference type="SAM" id="MobiDB-lite"/>
    </source>
</evidence>
<evidence type="ECO:0000313" key="3">
    <source>
        <dbReference type="EMBL" id="CAM77300.1"/>
    </source>
</evidence>
<name>A4U343_9PROT</name>
<dbReference type="AlphaFoldDB" id="A4U343"/>
<protein>
    <submittedName>
        <fullName evidence="3">Secreted protein</fullName>
    </submittedName>
</protein>
<keyword evidence="2" id="KW-0732">Signal</keyword>
<feature type="signal peptide" evidence="2">
    <location>
        <begin position="1"/>
        <end position="18"/>
    </location>
</feature>
<proteinExistence type="predicted"/>
<gene>
    <name evidence="3" type="ORF">MGR_2486</name>
</gene>
<accession>A4U343</accession>
<feature type="region of interest" description="Disordered" evidence="1">
    <location>
        <begin position="32"/>
        <end position="66"/>
    </location>
</feature>